<feature type="compositionally biased region" description="Low complexity" evidence="6">
    <location>
        <begin position="684"/>
        <end position="697"/>
    </location>
</feature>
<dbReference type="GO" id="GO:0005634">
    <property type="term" value="C:nucleus"/>
    <property type="evidence" value="ECO:0007669"/>
    <property type="project" value="UniProtKB-SubCell"/>
</dbReference>
<organism evidence="8 9">
    <name type="scientific">Hydnum rufescens UP504</name>
    <dbReference type="NCBI Taxonomy" id="1448309"/>
    <lineage>
        <taxon>Eukaryota</taxon>
        <taxon>Fungi</taxon>
        <taxon>Dikarya</taxon>
        <taxon>Basidiomycota</taxon>
        <taxon>Agaricomycotina</taxon>
        <taxon>Agaricomycetes</taxon>
        <taxon>Cantharellales</taxon>
        <taxon>Hydnaceae</taxon>
        <taxon>Hydnum</taxon>
    </lineage>
</organism>
<dbReference type="CDD" id="cd12148">
    <property type="entry name" value="fungal_TF_MHR"/>
    <property type="match status" value="1"/>
</dbReference>
<evidence type="ECO:0000259" key="7">
    <source>
        <dbReference type="PROSITE" id="PS50048"/>
    </source>
</evidence>
<gene>
    <name evidence="8" type="ORF">BS47DRAFT_1370877</name>
</gene>
<feature type="domain" description="Zn(2)-C6 fungal-type" evidence="7">
    <location>
        <begin position="63"/>
        <end position="95"/>
    </location>
</feature>
<feature type="region of interest" description="Disordered" evidence="6">
    <location>
        <begin position="1"/>
        <end position="32"/>
    </location>
</feature>
<dbReference type="InterPro" id="IPR051089">
    <property type="entry name" value="prtT"/>
</dbReference>
<accession>A0A9P6B793</accession>
<dbReference type="GO" id="GO:0000976">
    <property type="term" value="F:transcription cis-regulatory region binding"/>
    <property type="evidence" value="ECO:0007669"/>
    <property type="project" value="TreeGrafter"/>
</dbReference>
<dbReference type="SMART" id="SM00066">
    <property type="entry name" value="GAL4"/>
    <property type="match status" value="1"/>
</dbReference>
<feature type="region of interest" description="Disordered" evidence="6">
    <location>
        <begin position="684"/>
        <end position="751"/>
    </location>
</feature>
<dbReference type="Gene3D" id="4.10.240.10">
    <property type="entry name" value="Zn(2)-C6 fungal-type DNA-binding domain"/>
    <property type="match status" value="1"/>
</dbReference>
<reference evidence="8" key="1">
    <citation type="journal article" date="2020" name="Nat. Commun.">
        <title>Large-scale genome sequencing of mycorrhizal fungi provides insights into the early evolution of symbiotic traits.</title>
        <authorList>
            <person name="Miyauchi S."/>
            <person name="Kiss E."/>
            <person name="Kuo A."/>
            <person name="Drula E."/>
            <person name="Kohler A."/>
            <person name="Sanchez-Garcia M."/>
            <person name="Morin E."/>
            <person name="Andreopoulos B."/>
            <person name="Barry K.W."/>
            <person name="Bonito G."/>
            <person name="Buee M."/>
            <person name="Carver A."/>
            <person name="Chen C."/>
            <person name="Cichocki N."/>
            <person name="Clum A."/>
            <person name="Culley D."/>
            <person name="Crous P.W."/>
            <person name="Fauchery L."/>
            <person name="Girlanda M."/>
            <person name="Hayes R.D."/>
            <person name="Keri Z."/>
            <person name="LaButti K."/>
            <person name="Lipzen A."/>
            <person name="Lombard V."/>
            <person name="Magnuson J."/>
            <person name="Maillard F."/>
            <person name="Murat C."/>
            <person name="Nolan M."/>
            <person name="Ohm R.A."/>
            <person name="Pangilinan J."/>
            <person name="Pereira M.F."/>
            <person name="Perotto S."/>
            <person name="Peter M."/>
            <person name="Pfister S."/>
            <person name="Riley R."/>
            <person name="Sitrit Y."/>
            <person name="Stielow J.B."/>
            <person name="Szollosi G."/>
            <person name="Zifcakova L."/>
            <person name="Stursova M."/>
            <person name="Spatafora J.W."/>
            <person name="Tedersoo L."/>
            <person name="Vaario L.M."/>
            <person name="Yamada A."/>
            <person name="Yan M."/>
            <person name="Wang P."/>
            <person name="Xu J."/>
            <person name="Bruns T."/>
            <person name="Baldrian P."/>
            <person name="Vilgalys R."/>
            <person name="Dunand C."/>
            <person name="Henrissat B."/>
            <person name="Grigoriev I.V."/>
            <person name="Hibbett D."/>
            <person name="Nagy L.G."/>
            <person name="Martin F.M."/>
        </authorList>
    </citation>
    <scope>NUCLEOTIDE SEQUENCE</scope>
    <source>
        <strain evidence="8">UP504</strain>
    </source>
</reference>
<comment type="caution">
    <text evidence="8">The sequence shown here is derived from an EMBL/GenBank/DDBJ whole genome shotgun (WGS) entry which is preliminary data.</text>
</comment>
<evidence type="ECO:0000256" key="1">
    <source>
        <dbReference type="ARBA" id="ARBA00004123"/>
    </source>
</evidence>
<name>A0A9P6B793_9AGAM</name>
<feature type="region of interest" description="Disordered" evidence="6">
    <location>
        <begin position="197"/>
        <end position="216"/>
    </location>
</feature>
<dbReference type="PROSITE" id="PS50048">
    <property type="entry name" value="ZN2_CY6_FUNGAL_2"/>
    <property type="match status" value="1"/>
</dbReference>
<keyword evidence="3" id="KW-0238">DNA-binding</keyword>
<dbReference type="AlphaFoldDB" id="A0A9P6B793"/>
<dbReference type="InterPro" id="IPR001138">
    <property type="entry name" value="Zn2Cys6_DnaBD"/>
</dbReference>
<feature type="compositionally biased region" description="Polar residues" evidence="6">
    <location>
        <begin position="735"/>
        <end position="748"/>
    </location>
</feature>
<dbReference type="InterPro" id="IPR036864">
    <property type="entry name" value="Zn2-C6_fun-type_DNA-bd_sf"/>
</dbReference>
<protein>
    <recommendedName>
        <fullName evidence="7">Zn(2)-C6 fungal-type domain-containing protein</fullName>
    </recommendedName>
</protein>
<feature type="compositionally biased region" description="Low complexity" evidence="6">
    <location>
        <begin position="167"/>
        <end position="180"/>
    </location>
</feature>
<keyword evidence="9" id="KW-1185">Reference proteome</keyword>
<keyword evidence="2" id="KW-0805">Transcription regulation</keyword>
<keyword evidence="5" id="KW-0539">Nucleus</keyword>
<feature type="compositionally biased region" description="Polar residues" evidence="6">
    <location>
        <begin position="148"/>
        <end position="166"/>
    </location>
</feature>
<dbReference type="OrthoDB" id="3429912at2759"/>
<dbReference type="Pfam" id="PF00172">
    <property type="entry name" value="Zn_clus"/>
    <property type="match status" value="1"/>
</dbReference>
<dbReference type="SUPFAM" id="SSF57701">
    <property type="entry name" value="Zn2/Cys6 DNA-binding domain"/>
    <property type="match status" value="1"/>
</dbReference>
<evidence type="ECO:0000256" key="6">
    <source>
        <dbReference type="SAM" id="MobiDB-lite"/>
    </source>
</evidence>
<sequence length="848" mass="92781">MSSSKRPASGLDNGNLESSSHKRRRKKARQVTLAMATGRMMDEESQELPITQRKVKATRGSRACTVCRRLKMKCVGAENGPPCKRCITGKHQCIFEESNRGKRSSKKHEVLTKSLKKMELTLETVMRSLNNPNLASIVAAGGLTLPLSQESRTSSPNLIDVTENTDPSASTASPQPSTTSFQNVMTQKTETLNSHSVVMQSPPSPHRDSITLTGQKPAPTTQIPISPRLNSLPDNSLNPLGLLAEASLATNRRDHDTQKEADELMEEVVNGPALDGENPNPKTKVGVASAVYFRPGPFNSLPLRRLFIERQVQPEMLSFTSTDEVIDLFKIYFENMSRHCPVLSPDFHTPSLVCAIASKFYTARPDLHSHLAFSVVERGYKSLEIVQAYLLLVLWGWGPVERFEQDKTWLLLGTFTSLSEVVCYLLSLRYIGDRSGDPVSSASNLHSMHHSICYTLDRSFSAQMGKPHSILEDSLIRSSASWYKLPETQPTDAGLVAYADLQRILSRSLDFLYSSTSSPSGLVTDTDYLLVIKTMESQIFSWNDHWKTEGWGSPGLVYVKLVMRFYLNYSMLVVNSFGLQNALERAPLDVPHFFGRCYSSAKTCATVIRDELGPQGYLRYAPDSHFVLTSYALIRTEFQPYMENEQRTLALVNGVVDTLQSVAISPSHTPALYSTFLRAVVSSRTGTSGGSSPRPGTAKSHGTVPPTDPHAHGHDLSGSPLNLASGPGAGPGNDLSWSNNAGTTTLTHGNGEMDLQNVLPFQLPGQFADSDELGSLSMDNIFSGGFWDNVLIPGYSSGLEGLSGGFVYGTGGSGMITPRRYSPEPERSPVIRGTVSKAFPVTPNTTMA</sequence>
<dbReference type="GO" id="GO:0008270">
    <property type="term" value="F:zinc ion binding"/>
    <property type="evidence" value="ECO:0007669"/>
    <property type="project" value="InterPro"/>
</dbReference>
<dbReference type="EMBL" id="MU128920">
    <property type="protein sequence ID" value="KAF9519033.1"/>
    <property type="molecule type" value="Genomic_DNA"/>
</dbReference>
<evidence type="ECO:0000256" key="2">
    <source>
        <dbReference type="ARBA" id="ARBA00023015"/>
    </source>
</evidence>
<evidence type="ECO:0000313" key="9">
    <source>
        <dbReference type="Proteomes" id="UP000886523"/>
    </source>
</evidence>
<evidence type="ECO:0000256" key="5">
    <source>
        <dbReference type="ARBA" id="ARBA00023242"/>
    </source>
</evidence>
<evidence type="ECO:0000313" key="8">
    <source>
        <dbReference type="EMBL" id="KAF9519033.1"/>
    </source>
</evidence>
<dbReference type="PROSITE" id="PS00463">
    <property type="entry name" value="ZN2_CY6_FUNGAL_1"/>
    <property type="match status" value="1"/>
</dbReference>
<comment type="subcellular location">
    <subcellularLocation>
        <location evidence="1">Nucleus</location>
    </subcellularLocation>
</comment>
<evidence type="ECO:0000256" key="3">
    <source>
        <dbReference type="ARBA" id="ARBA00023125"/>
    </source>
</evidence>
<dbReference type="CDD" id="cd00067">
    <property type="entry name" value="GAL4"/>
    <property type="match status" value="1"/>
</dbReference>
<dbReference type="GO" id="GO:0000981">
    <property type="term" value="F:DNA-binding transcription factor activity, RNA polymerase II-specific"/>
    <property type="evidence" value="ECO:0007669"/>
    <property type="project" value="InterPro"/>
</dbReference>
<keyword evidence="4" id="KW-0804">Transcription</keyword>
<dbReference type="PANTHER" id="PTHR31845">
    <property type="entry name" value="FINGER DOMAIN PROTEIN, PUTATIVE-RELATED"/>
    <property type="match status" value="1"/>
</dbReference>
<feature type="region of interest" description="Disordered" evidence="6">
    <location>
        <begin position="148"/>
        <end position="180"/>
    </location>
</feature>
<evidence type="ECO:0000256" key="4">
    <source>
        <dbReference type="ARBA" id="ARBA00023163"/>
    </source>
</evidence>
<dbReference type="Proteomes" id="UP000886523">
    <property type="component" value="Unassembled WGS sequence"/>
</dbReference>
<proteinExistence type="predicted"/>
<dbReference type="PANTHER" id="PTHR31845:SF19">
    <property type="entry name" value="TRANSCRIPTION FACTOR DOMAIN-CONTAINING PROTEIN"/>
    <property type="match status" value="1"/>
</dbReference>